<dbReference type="PANTHER" id="PTHR20835">
    <property type="entry name" value="E3 UBIQUITIN-PROTEIN LIGASE PPP1R11-RELATED"/>
    <property type="match status" value="1"/>
</dbReference>
<feature type="compositionally biased region" description="Acidic residues" evidence="1">
    <location>
        <begin position="124"/>
        <end position="133"/>
    </location>
</feature>
<feature type="compositionally biased region" description="Basic and acidic residues" evidence="1">
    <location>
        <begin position="134"/>
        <end position="156"/>
    </location>
</feature>
<proteinExistence type="predicted"/>
<organism evidence="2 3">
    <name type="scientific">Rehmannia glutinosa</name>
    <name type="common">Chinese foxglove</name>
    <dbReference type="NCBI Taxonomy" id="99300"/>
    <lineage>
        <taxon>Eukaryota</taxon>
        <taxon>Viridiplantae</taxon>
        <taxon>Streptophyta</taxon>
        <taxon>Embryophyta</taxon>
        <taxon>Tracheophyta</taxon>
        <taxon>Spermatophyta</taxon>
        <taxon>Magnoliopsida</taxon>
        <taxon>eudicotyledons</taxon>
        <taxon>Gunneridae</taxon>
        <taxon>Pentapetalae</taxon>
        <taxon>asterids</taxon>
        <taxon>lamiids</taxon>
        <taxon>Lamiales</taxon>
        <taxon>Orobanchaceae</taxon>
        <taxon>Rehmannieae</taxon>
        <taxon>Rehmannia</taxon>
    </lineage>
</organism>
<evidence type="ECO:0000256" key="1">
    <source>
        <dbReference type="SAM" id="MobiDB-lite"/>
    </source>
</evidence>
<name>A0ABR0V3N1_REHGL</name>
<evidence type="ECO:0000313" key="2">
    <source>
        <dbReference type="EMBL" id="KAK6129635.1"/>
    </source>
</evidence>
<dbReference type="EMBL" id="JABTTQ020001624">
    <property type="protein sequence ID" value="KAK6129635.1"/>
    <property type="molecule type" value="Genomic_DNA"/>
</dbReference>
<feature type="region of interest" description="Disordered" evidence="1">
    <location>
        <begin position="124"/>
        <end position="163"/>
    </location>
</feature>
<reference evidence="2 3" key="1">
    <citation type="journal article" date="2021" name="Comput. Struct. Biotechnol. J.">
        <title>De novo genome assembly of the potent medicinal plant Rehmannia glutinosa using nanopore technology.</title>
        <authorList>
            <person name="Ma L."/>
            <person name="Dong C."/>
            <person name="Song C."/>
            <person name="Wang X."/>
            <person name="Zheng X."/>
            <person name="Niu Y."/>
            <person name="Chen S."/>
            <person name="Feng W."/>
        </authorList>
    </citation>
    <scope>NUCLEOTIDE SEQUENCE [LARGE SCALE GENOMIC DNA]</scope>
    <source>
        <strain evidence="2">DH-2019</strain>
    </source>
</reference>
<gene>
    <name evidence="2" type="ORF">DH2020_036622</name>
</gene>
<dbReference type="Pfam" id="PF07491">
    <property type="entry name" value="PPI_Ypi1"/>
    <property type="match status" value="1"/>
</dbReference>
<dbReference type="InterPro" id="IPR011107">
    <property type="entry name" value="PPI_Ypi1"/>
</dbReference>
<comment type="caution">
    <text evidence="2">The sequence shown here is derived from an EMBL/GenBank/DDBJ whole genome shotgun (WGS) entry which is preliminary data.</text>
</comment>
<evidence type="ECO:0000313" key="3">
    <source>
        <dbReference type="Proteomes" id="UP001318860"/>
    </source>
</evidence>
<accession>A0ABR0V3N1</accession>
<dbReference type="Proteomes" id="UP001318860">
    <property type="component" value="Unassembled WGS sequence"/>
</dbReference>
<dbReference type="PANTHER" id="PTHR20835:SF0">
    <property type="entry name" value="E3 UBIQUITIN-PROTEIN LIGASE PPP1R11"/>
    <property type="match status" value="1"/>
</dbReference>
<protein>
    <submittedName>
        <fullName evidence="2">Uncharacterized protein</fullName>
    </submittedName>
</protein>
<keyword evidence="3" id="KW-1185">Reference proteome</keyword>
<sequence>MGLFLRLCLVVRLIDEESQKGGDLSTLSTSGIETKLTTTMARPTSSRQLITSPSTTPATATATTTVTLETASSSQQQPQITDALVLKLKLPKKKVSWKEGTVDNEFMNKKSSKKCCIFHKEKPFDEDDSDAEGDCDHDHHNSGRDIDDKNKDHDEGDGNCCQD</sequence>